<evidence type="ECO:0000313" key="3">
    <source>
        <dbReference type="Proteomes" id="UP000295260"/>
    </source>
</evidence>
<evidence type="ECO:0000313" key="2">
    <source>
        <dbReference type="EMBL" id="TDP60941.1"/>
    </source>
</evidence>
<gene>
    <name evidence="2" type="ORF">BC748_0543</name>
</gene>
<name>A0A4R6QEK6_9FLAO</name>
<comment type="caution">
    <text evidence="2">The sequence shown here is derived from an EMBL/GenBank/DDBJ whole genome shotgun (WGS) entry which is preliminary data.</text>
</comment>
<keyword evidence="1" id="KW-1133">Transmembrane helix</keyword>
<sequence>MKKKLASIYHFVVAFILITKGFDKIQHHHSFIGWTILLLGCIILGYFINVKILKRNHSSLEIVIHFFESIALFLTSYVYFEEGKTWLPYVTLFAGIGFLITTILHLKQHKKNHN</sequence>
<feature type="transmembrane region" description="Helical" evidence="1">
    <location>
        <begin position="86"/>
        <end position="106"/>
    </location>
</feature>
<keyword evidence="3" id="KW-1185">Reference proteome</keyword>
<evidence type="ECO:0000256" key="1">
    <source>
        <dbReference type="SAM" id="Phobius"/>
    </source>
</evidence>
<accession>A0A4R6QEK6</accession>
<feature type="transmembrane region" description="Helical" evidence="1">
    <location>
        <begin position="31"/>
        <end position="50"/>
    </location>
</feature>
<keyword evidence="1" id="KW-0812">Transmembrane</keyword>
<proteinExistence type="predicted"/>
<keyword evidence="1" id="KW-0472">Membrane</keyword>
<protein>
    <submittedName>
        <fullName evidence="2">Uncharacterized protein</fullName>
    </submittedName>
</protein>
<dbReference type="AlphaFoldDB" id="A0A4R6QEK6"/>
<dbReference type="OrthoDB" id="962152at2"/>
<dbReference type="EMBL" id="SNXR01000011">
    <property type="protein sequence ID" value="TDP60941.1"/>
    <property type="molecule type" value="Genomic_DNA"/>
</dbReference>
<reference evidence="2 3" key="1">
    <citation type="submission" date="2019-03" db="EMBL/GenBank/DDBJ databases">
        <title>Genomic Encyclopedia of Archaeal and Bacterial Type Strains, Phase II (KMG-II): from individual species to whole genera.</title>
        <authorList>
            <person name="Goeker M."/>
        </authorList>
    </citation>
    <scope>NUCLEOTIDE SEQUENCE [LARGE SCALE GENOMIC DNA]</scope>
    <source>
        <strain evidence="2 3">DSM 25687</strain>
    </source>
</reference>
<feature type="transmembrane region" description="Helical" evidence="1">
    <location>
        <begin position="62"/>
        <end position="80"/>
    </location>
</feature>
<organism evidence="2 3">
    <name type="scientific">Flavobacterium dankookense</name>
    <dbReference type="NCBI Taxonomy" id="706186"/>
    <lineage>
        <taxon>Bacteria</taxon>
        <taxon>Pseudomonadati</taxon>
        <taxon>Bacteroidota</taxon>
        <taxon>Flavobacteriia</taxon>
        <taxon>Flavobacteriales</taxon>
        <taxon>Flavobacteriaceae</taxon>
        <taxon>Flavobacterium</taxon>
    </lineage>
</organism>
<dbReference type="RefSeq" id="WP_133531898.1">
    <property type="nucleotide sequence ID" value="NZ_SNXR01000011.1"/>
</dbReference>
<dbReference type="Proteomes" id="UP000295260">
    <property type="component" value="Unassembled WGS sequence"/>
</dbReference>